<dbReference type="PROSITE" id="PS50920">
    <property type="entry name" value="SOLCAR"/>
    <property type="match status" value="3"/>
</dbReference>
<organism evidence="12 13">
    <name type="scientific">Hermetia illucens</name>
    <name type="common">Black soldier fly</name>
    <dbReference type="NCBI Taxonomy" id="343691"/>
    <lineage>
        <taxon>Eukaryota</taxon>
        <taxon>Metazoa</taxon>
        <taxon>Ecdysozoa</taxon>
        <taxon>Arthropoda</taxon>
        <taxon>Hexapoda</taxon>
        <taxon>Insecta</taxon>
        <taxon>Pterygota</taxon>
        <taxon>Neoptera</taxon>
        <taxon>Endopterygota</taxon>
        <taxon>Diptera</taxon>
        <taxon>Brachycera</taxon>
        <taxon>Stratiomyomorpha</taxon>
        <taxon>Stratiomyidae</taxon>
        <taxon>Hermetiinae</taxon>
        <taxon>Hermetia</taxon>
    </lineage>
</organism>
<evidence type="ECO:0000313" key="13">
    <source>
        <dbReference type="Proteomes" id="UP000594454"/>
    </source>
</evidence>
<evidence type="ECO:0000256" key="11">
    <source>
        <dbReference type="SAM" id="Phobius"/>
    </source>
</evidence>
<reference evidence="12 13" key="1">
    <citation type="submission" date="2020-11" db="EMBL/GenBank/DDBJ databases">
        <authorList>
            <person name="Wallbank WR R."/>
            <person name="Pardo Diaz C."/>
            <person name="Kozak K."/>
            <person name="Martin S."/>
            <person name="Jiggins C."/>
            <person name="Moest M."/>
            <person name="Warren A I."/>
            <person name="Generalovic N T."/>
            <person name="Byers J.R.P. K."/>
            <person name="Montejo-Kovacevich G."/>
            <person name="Yen C E."/>
        </authorList>
    </citation>
    <scope>NUCLEOTIDE SEQUENCE [LARGE SCALE GENOMIC DNA]</scope>
</reference>
<evidence type="ECO:0000313" key="12">
    <source>
        <dbReference type="EMBL" id="CAD7085069.1"/>
    </source>
</evidence>
<evidence type="ECO:0000256" key="10">
    <source>
        <dbReference type="RuleBase" id="RU000488"/>
    </source>
</evidence>
<dbReference type="InterPro" id="IPR050567">
    <property type="entry name" value="Mitochondrial_Carrier"/>
</dbReference>
<feature type="transmembrane region" description="Helical" evidence="11">
    <location>
        <begin position="59"/>
        <end position="81"/>
    </location>
</feature>
<keyword evidence="7" id="KW-0496">Mitochondrion</keyword>
<evidence type="ECO:0000256" key="8">
    <source>
        <dbReference type="ARBA" id="ARBA00023136"/>
    </source>
</evidence>
<feature type="repeat" description="Solcar" evidence="9">
    <location>
        <begin position="97"/>
        <end position="188"/>
    </location>
</feature>
<evidence type="ECO:0000256" key="3">
    <source>
        <dbReference type="ARBA" id="ARBA00022448"/>
    </source>
</evidence>
<evidence type="ECO:0000256" key="7">
    <source>
        <dbReference type="ARBA" id="ARBA00023128"/>
    </source>
</evidence>
<feature type="transmembrane region" description="Helical" evidence="11">
    <location>
        <begin position="102"/>
        <end position="123"/>
    </location>
</feature>
<keyword evidence="13" id="KW-1185">Reference proteome</keyword>
<feature type="transmembrane region" description="Helical" evidence="11">
    <location>
        <begin position="211"/>
        <end position="232"/>
    </location>
</feature>
<keyword evidence="3 10" id="KW-0813">Transport</keyword>
<proteinExistence type="inferred from homology"/>
<evidence type="ECO:0000256" key="5">
    <source>
        <dbReference type="ARBA" id="ARBA00022737"/>
    </source>
</evidence>
<dbReference type="OMA" id="WVTATPF"/>
<evidence type="ECO:0000256" key="2">
    <source>
        <dbReference type="ARBA" id="ARBA00006375"/>
    </source>
</evidence>
<dbReference type="FunCoup" id="A0A7R8YU77">
    <property type="interactions" value="26"/>
</dbReference>
<dbReference type="Pfam" id="PF00153">
    <property type="entry name" value="Mito_carr"/>
    <property type="match status" value="3"/>
</dbReference>
<feature type="transmembrane region" description="Helical" evidence="11">
    <location>
        <begin position="269"/>
        <end position="288"/>
    </location>
</feature>
<dbReference type="Gene3D" id="1.50.40.10">
    <property type="entry name" value="Mitochondrial carrier domain"/>
    <property type="match status" value="1"/>
</dbReference>
<keyword evidence="6 11" id="KW-1133">Transmembrane helix</keyword>
<dbReference type="OrthoDB" id="1924968at2759"/>
<dbReference type="PANTHER" id="PTHR45624:SF1">
    <property type="entry name" value="SD08189P"/>
    <property type="match status" value="1"/>
</dbReference>
<feature type="repeat" description="Solcar" evidence="9">
    <location>
        <begin position="1"/>
        <end position="83"/>
    </location>
</feature>
<dbReference type="GO" id="GO:0005289">
    <property type="term" value="F:high-affinity L-arginine transmembrane transporter activity"/>
    <property type="evidence" value="ECO:0007669"/>
    <property type="project" value="TreeGrafter"/>
</dbReference>
<dbReference type="Proteomes" id="UP000594454">
    <property type="component" value="Chromosome 3"/>
</dbReference>
<dbReference type="AlphaFoldDB" id="A0A7R8YU77"/>
<protein>
    <recommendedName>
        <fullName evidence="14">Solute carrier family 25 member 45</fullName>
    </recommendedName>
</protein>
<gene>
    <name evidence="12" type="ORF">HERILL_LOCUS7935</name>
</gene>
<dbReference type="InterPro" id="IPR023395">
    <property type="entry name" value="MCP_dom_sf"/>
</dbReference>
<keyword evidence="4 9" id="KW-0812">Transmembrane</keyword>
<dbReference type="GO" id="GO:1990575">
    <property type="term" value="P:mitochondrial L-ornithine transmembrane transport"/>
    <property type="evidence" value="ECO:0007669"/>
    <property type="project" value="TreeGrafter"/>
</dbReference>
<evidence type="ECO:0000256" key="1">
    <source>
        <dbReference type="ARBA" id="ARBA00004225"/>
    </source>
</evidence>
<feature type="repeat" description="Solcar" evidence="9">
    <location>
        <begin position="209"/>
        <end position="294"/>
    </location>
</feature>
<dbReference type="SUPFAM" id="SSF103506">
    <property type="entry name" value="Mitochondrial carrier"/>
    <property type="match status" value="1"/>
</dbReference>
<keyword evidence="8 9" id="KW-0472">Membrane</keyword>
<evidence type="ECO:0008006" key="14">
    <source>
        <dbReference type="Google" id="ProtNLM"/>
    </source>
</evidence>
<comment type="similarity">
    <text evidence="2 10">Belongs to the mitochondrial carrier (TC 2.A.29) family.</text>
</comment>
<dbReference type="InParanoid" id="A0A7R8YU77"/>
<sequence length="309" mass="35567">MWFYCDFLAGWVGGACGVLVGHPLDTIKTWQQASNTSVFTAIYQIGARNNGINGFYRGMLFPFLTTGAINSILFGIYGNHLRQLQKICHSDLQREMYQDRNVFAAGSVAGFIQSFIACPIELIKIRLQTHRYYTDYKITGKKTPLTCMRRIVKANGISGLYRGLLPMMCRDVLPYGIYMLVYQNMCRFLDNLEYVKKKRMKQRKLDTSFEMGLTTIAGATAGVLSWICVIPFDVIKTIMQAEQDTQYKNMTHCLKENISKNGWRFVFRGSWMLVVRAIPVNVATFLGYEYSMEMYQKYTNTEEQLQQKI</sequence>
<dbReference type="EMBL" id="LR899011">
    <property type="protein sequence ID" value="CAD7085069.1"/>
    <property type="molecule type" value="Genomic_DNA"/>
</dbReference>
<keyword evidence="5" id="KW-0677">Repeat</keyword>
<comment type="subcellular location">
    <subcellularLocation>
        <location evidence="1">Mitochondrion membrane</location>
        <topology evidence="1">Multi-pass membrane protein</topology>
    </subcellularLocation>
</comment>
<dbReference type="GO" id="GO:0031966">
    <property type="term" value="C:mitochondrial membrane"/>
    <property type="evidence" value="ECO:0007669"/>
    <property type="project" value="UniProtKB-SubCell"/>
</dbReference>
<accession>A0A7R8YU77</accession>
<name>A0A7R8YU77_HERIL</name>
<evidence type="ECO:0000256" key="6">
    <source>
        <dbReference type="ARBA" id="ARBA00022989"/>
    </source>
</evidence>
<dbReference type="PANTHER" id="PTHR45624">
    <property type="entry name" value="MITOCHONDRIAL BASIC AMINO ACIDS TRANSPORTER-RELATED"/>
    <property type="match status" value="1"/>
</dbReference>
<evidence type="ECO:0000256" key="4">
    <source>
        <dbReference type="ARBA" id="ARBA00022692"/>
    </source>
</evidence>
<evidence type="ECO:0000256" key="9">
    <source>
        <dbReference type="PROSITE-ProRule" id="PRU00282"/>
    </source>
</evidence>
<dbReference type="InterPro" id="IPR018108">
    <property type="entry name" value="MCP_transmembrane"/>
</dbReference>
<dbReference type="FunFam" id="1.50.40.10:FF:000120">
    <property type="entry name" value="Uncharacterized protein, isoform A"/>
    <property type="match status" value="1"/>
</dbReference>